<comment type="caution">
    <text evidence="1">The sequence shown here is derived from an EMBL/GenBank/DDBJ whole genome shotgun (WGS) entry which is preliminary data.</text>
</comment>
<dbReference type="EMBL" id="BKCJ011079430">
    <property type="protein sequence ID" value="GFC81350.1"/>
    <property type="molecule type" value="Genomic_DNA"/>
</dbReference>
<gene>
    <name evidence="1" type="ORF">Tci_853320</name>
</gene>
<protein>
    <recommendedName>
        <fullName evidence="2">RNA-directed DNA polymerase, eukaryota, reverse transcriptase zinc-binding domain protein</fullName>
    </recommendedName>
</protein>
<dbReference type="AlphaFoldDB" id="A0A699R560"/>
<evidence type="ECO:0000313" key="1">
    <source>
        <dbReference type="EMBL" id="GFC81350.1"/>
    </source>
</evidence>
<organism evidence="1">
    <name type="scientific">Tanacetum cinerariifolium</name>
    <name type="common">Dalmatian daisy</name>
    <name type="synonym">Chrysanthemum cinerariifolium</name>
    <dbReference type="NCBI Taxonomy" id="118510"/>
    <lineage>
        <taxon>Eukaryota</taxon>
        <taxon>Viridiplantae</taxon>
        <taxon>Streptophyta</taxon>
        <taxon>Embryophyta</taxon>
        <taxon>Tracheophyta</taxon>
        <taxon>Spermatophyta</taxon>
        <taxon>Magnoliopsida</taxon>
        <taxon>eudicotyledons</taxon>
        <taxon>Gunneridae</taxon>
        <taxon>Pentapetalae</taxon>
        <taxon>asterids</taxon>
        <taxon>campanulids</taxon>
        <taxon>Asterales</taxon>
        <taxon>Asteraceae</taxon>
        <taxon>Asteroideae</taxon>
        <taxon>Anthemideae</taxon>
        <taxon>Anthemidinae</taxon>
        <taxon>Tanacetum</taxon>
    </lineage>
</organism>
<feature type="non-terminal residue" evidence="1">
    <location>
        <position position="1"/>
    </location>
</feature>
<accession>A0A699R560</accession>
<evidence type="ECO:0008006" key="2">
    <source>
        <dbReference type="Google" id="ProtNLM"/>
    </source>
</evidence>
<reference evidence="1" key="1">
    <citation type="journal article" date="2019" name="Sci. Rep.">
        <title>Draft genome of Tanacetum cinerariifolium, the natural source of mosquito coil.</title>
        <authorList>
            <person name="Yamashiro T."/>
            <person name="Shiraishi A."/>
            <person name="Satake H."/>
            <person name="Nakayama K."/>
        </authorList>
    </citation>
    <scope>NUCLEOTIDE SEQUENCE</scope>
</reference>
<name>A0A699R560_TANCI</name>
<proteinExistence type="predicted"/>
<sequence length="122" mass="13967">DLLGKWWWRFRREGGSLWVMVIKSIHEDIRGLEIKGGRVVCRTRGCGLMAFGIGNEIGLEVLGVGLVRNGMFSVKELARLIEEKVLRVESDGEETIWNNLVPKKLTFSFGGLLEEDFRFVWN</sequence>